<dbReference type="OrthoDB" id="437922at2759"/>
<dbReference type="Pfam" id="PF01138">
    <property type="entry name" value="RNase_PH"/>
    <property type="match status" value="1"/>
</dbReference>
<name>A0A8H7E575_9EURO</name>
<dbReference type="InterPro" id="IPR050080">
    <property type="entry name" value="RNase_PH"/>
</dbReference>
<dbReference type="PANTHER" id="PTHR11953:SF0">
    <property type="entry name" value="EXOSOME COMPLEX COMPONENT RRP41"/>
    <property type="match status" value="1"/>
</dbReference>
<evidence type="ECO:0000313" key="10">
    <source>
        <dbReference type="Proteomes" id="UP000606974"/>
    </source>
</evidence>
<evidence type="ECO:0000256" key="2">
    <source>
        <dbReference type="ARBA" id="ARBA00004604"/>
    </source>
</evidence>
<comment type="subunit">
    <text evidence="6">Component of the RNA exosome complex. Specifically part of the catalytically inactive RNA exosome core complex (Exo-9) which may associate with the catalytic subunits RRP6 and DIS3 in cytoplasmic- and nuclear-specific RNA exosome complex forms. Exo-9 is formed by a hexameric base ring of RNase PH domain-containing subunits and a cap ring consisting of CSL4, RRP4 and RRP40.</text>
</comment>
<evidence type="ECO:0000256" key="1">
    <source>
        <dbReference type="ARBA" id="ARBA00004496"/>
    </source>
</evidence>
<evidence type="ECO:0000256" key="3">
    <source>
        <dbReference type="ARBA" id="ARBA00006678"/>
    </source>
</evidence>
<dbReference type="FunFam" id="3.30.230.70:FF:000004">
    <property type="entry name" value="Exosome complex component Rrp41"/>
    <property type="match status" value="1"/>
</dbReference>
<sequence length="258" mass="27837">MPLDTASTYGQTLLRTDGRRWNELRRISASISTQPSTDGSSQFVMGNTVVVCNIVGPREGRGQRDTNNALIETEVTVAPFAQTDRRRRTKGDKRVQELQTTISSAFQAHLFTHLYPRSSITISLHVLSLDGALLASCLNAASLALVDAGVPMPSILAAVTSGVITSTDGITPSDPILDLNNSEELELPFLSVGTVSGLSEHQEDKVSVLIMESRIQIGQNGKKLEAMLAVGVDGCKQVRTIMGEVVRTHGTRILRGRK</sequence>
<dbReference type="GO" id="GO:0071028">
    <property type="term" value="P:nuclear mRNA surveillance"/>
    <property type="evidence" value="ECO:0007669"/>
    <property type="project" value="TreeGrafter"/>
</dbReference>
<proteinExistence type="inferred from homology"/>
<organism evidence="9 10">
    <name type="scientific">Endocarpon pusillum</name>
    <dbReference type="NCBI Taxonomy" id="364733"/>
    <lineage>
        <taxon>Eukaryota</taxon>
        <taxon>Fungi</taxon>
        <taxon>Dikarya</taxon>
        <taxon>Ascomycota</taxon>
        <taxon>Pezizomycotina</taxon>
        <taxon>Eurotiomycetes</taxon>
        <taxon>Chaetothyriomycetidae</taxon>
        <taxon>Verrucariales</taxon>
        <taxon>Verrucariaceae</taxon>
        <taxon>Endocarpon</taxon>
    </lineage>
</organism>
<dbReference type="Proteomes" id="UP000606974">
    <property type="component" value="Unassembled WGS sequence"/>
</dbReference>
<dbReference type="GO" id="GO:0000176">
    <property type="term" value="C:nuclear exosome (RNase complex)"/>
    <property type="evidence" value="ECO:0007669"/>
    <property type="project" value="UniProtKB-ARBA"/>
</dbReference>
<dbReference type="SUPFAM" id="SSF55666">
    <property type="entry name" value="Ribonuclease PH domain 2-like"/>
    <property type="match status" value="1"/>
</dbReference>
<dbReference type="AlphaFoldDB" id="A0A8H7E575"/>
<evidence type="ECO:0000256" key="5">
    <source>
        <dbReference type="ARBA" id="ARBA00022835"/>
    </source>
</evidence>
<evidence type="ECO:0000259" key="8">
    <source>
        <dbReference type="Pfam" id="PF01138"/>
    </source>
</evidence>
<dbReference type="GO" id="GO:0000177">
    <property type="term" value="C:cytoplasmic exosome (RNase complex)"/>
    <property type="evidence" value="ECO:0007669"/>
    <property type="project" value="TreeGrafter"/>
</dbReference>
<dbReference type="InterPro" id="IPR036345">
    <property type="entry name" value="ExoRNase_PH_dom2_sf"/>
</dbReference>
<dbReference type="GO" id="GO:0003723">
    <property type="term" value="F:RNA binding"/>
    <property type="evidence" value="ECO:0007669"/>
    <property type="project" value="TreeGrafter"/>
</dbReference>
<keyword evidence="5" id="KW-0271">Exosome</keyword>
<dbReference type="CDD" id="cd11370">
    <property type="entry name" value="RNase_PH_RRP41"/>
    <property type="match status" value="1"/>
</dbReference>
<evidence type="ECO:0000256" key="7">
    <source>
        <dbReference type="ARBA" id="ARBA00077929"/>
    </source>
</evidence>
<dbReference type="GO" id="GO:0016075">
    <property type="term" value="P:rRNA catabolic process"/>
    <property type="evidence" value="ECO:0007669"/>
    <property type="project" value="TreeGrafter"/>
</dbReference>
<dbReference type="InterPro" id="IPR027408">
    <property type="entry name" value="PNPase/RNase_PH_dom_sf"/>
</dbReference>
<dbReference type="GO" id="GO:0034475">
    <property type="term" value="P:U4 snRNA 3'-end processing"/>
    <property type="evidence" value="ECO:0007669"/>
    <property type="project" value="TreeGrafter"/>
</dbReference>
<comment type="similarity">
    <text evidence="3">Belongs to the RNase PH family.</text>
</comment>
<reference evidence="9" key="1">
    <citation type="submission" date="2020-02" db="EMBL/GenBank/DDBJ databases">
        <authorList>
            <person name="Palmer J.M."/>
        </authorList>
    </citation>
    <scope>NUCLEOTIDE SEQUENCE</scope>
    <source>
        <strain evidence="9">EPUS1.4</strain>
        <tissue evidence="9">Thallus</tissue>
    </source>
</reference>
<dbReference type="InterPro" id="IPR020568">
    <property type="entry name" value="Ribosomal_Su5_D2-typ_SF"/>
</dbReference>
<feature type="domain" description="Exoribonuclease phosphorolytic" evidence="8">
    <location>
        <begin position="23"/>
        <end position="151"/>
    </location>
</feature>
<evidence type="ECO:0000256" key="4">
    <source>
        <dbReference type="ARBA" id="ARBA00022490"/>
    </source>
</evidence>
<comment type="subcellular location">
    <subcellularLocation>
        <location evidence="1">Cytoplasm</location>
    </subcellularLocation>
    <subcellularLocation>
        <location evidence="2">Nucleus</location>
        <location evidence="2">Nucleolus</location>
    </subcellularLocation>
</comment>
<evidence type="ECO:0000313" key="9">
    <source>
        <dbReference type="EMBL" id="KAF7509772.1"/>
    </source>
</evidence>
<keyword evidence="10" id="KW-1185">Reference proteome</keyword>
<dbReference type="SUPFAM" id="SSF54211">
    <property type="entry name" value="Ribosomal protein S5 domain 2-like"/>
    <property type="match status" value="1"/>
</dbReference>
<dbReference type="GO" id="GO:0005730">
    <property type="term" value="C:nucleolus"/>
    <property type="evidence" value="ECO:0007669"/>
    <property type="project" value="UniProtKB-SubCell"/>
</dbReference>
<dbReference type="InterPro" id="IPR001247">
    <property type="entry name" value="ExoRNase_PH_dom1"/>
</dbReference>
<gene>
    <name evidence="9" type="ORF">GJ744_007467</name>
</gene>
<comment type="caution">
    <text evidence="9">The sequence shown here is derived from an EMBL/GenBank/DDBJ whole genome shotgun (WGS) entry which is preliminary data.</text>
</comment>
<dbReference type="PANTHER" id="PTHR11953">
    <property type="entry name" value="EXOSOME COMPLEX COMPONENT"/>
    <property type="match status" value="1"/>
</dbReference>
<dbReference type="EMBL" id="JAACFV010000037">
    <property type="protein sequence ID" value="KAF7509772.1"/>
    <property type="molecule type" value="Genomic_DNA"/>
</dbReference>
<dbReference type="Gene3D" id="3.30.230.70">
    <property type="entry name" value="GHMP Kinase, N-terminal domain"/>
    <property type="match status" value="1"/>
</dbReference>
<accession>A0A8H7E575</accession>
<dbReference type="GO" id="GO:0071051">
    <property type="term" value="P:poly(A)-dependent snoRNA 3'-end processing"/>
    <property type="evidence" value="ECO:0007669"/>
    <property type="project" value="TreeGrafter"/>
</dbReference>
<evidence type="ECO:0000256" key="6">
    <source>
        <dbReference type="ARBA" id="ARBA00063066"/>
    </source>
</evidence>
<protein>
    <recommendedName>
        <fullName evidence="7">Ribosomal RNA-processing protein 41</fullName>
    </recommendedName>
</protein>
<keyword evidence="4" id="KW-0963">Cytoplasm</keyword>